<dbReference type="Pfam" id="PF00082">
    <property type="entry name" value="Peptidase_S8"/>
    <property type="match status" value="1"/>
</dbReference>
<dbReference type="Gene3D" id="2.60.120.260">
    <property type="entry name" value="Galactose-binding domain-like"/>
    <property type="match status" value="1"/>
</dbReference>
<evidence type="ECO:0000313" key="12">
    <source>
        <dbReference type="Proteomes" id="UP000317199"/>
    </source>
</evidence>
<dbReference type="PANTHER" id="PTHR43806">
    <property type="entry name" value="PEPTIDASE S8"/>
    <property type="match status" value="1"/>
</dbReference>
<feature type="chain" id="PRO_5022199294" evidence="9">
    <location>
        <begin position="29"/>
        <end position="695"/>
    </location>
</feature>
<dbReference type="InterPro" id="IPR036852">
    <property type="entry name" value="Peptidase_S8/S53_dom_sf"/>
</dbReference>
<dbReference type="Gene3D" id="2.60.120.380">
    <property type="match status" value="1"/>
</dbReference>
<dbReference type="SUPFAM" id="SSF52743">
    <property type="entry name" value="Subtilisin-like"/>
    <property type="match status" value="1"/>
</dbReference>
<evidence type="ECO:0000256" key="6">
    <source>
        <dbReference type="PROSITE-ProRule" id="PRU01240"/>
    </source>
</evidence>
<evidence type="ECO:0000256" key="9">
    <source>
        <dbReference type="SAM" id="SignalP"/>
    </source>
</evidence>
<gene>
    <name evidence="11" type="ORF">FKV23_09145</name>
</gene>
<feature type="active site" description="Charge relay system" evidence="5 6">
    <location>
        <position position="184"/>
    </location>
</feature>
<reference evidence="11 12" key="1">
    <citation type="submission" date="2019-06" db="EMBL/GenBank/DDBJ databases">
        <title>Lysobacter alkalisoli sp. nov. isolated from saline-alkali soil.</title>
        <authorList>
            <person name="Sun J.-Q."/>
            <person name="Xu L."/>
        </authorList>
    </citation>
    <scope>NUCLEOTIDE SEQUENCE [LARGE SCALE GENOMIC DNA]</scope>
    <source>
        <strain evidence="11 12">SJ-36</strain>
    </source>
</reference>
<dbReference type="OrthoDB" id="5360469at2"/>
<dbReference type="InterPro" id="IPR022398">
    <property type="entry name" value="Peptidase_S8_His-AS"/>
</dbReference>
<organism evidence="11 12">
    <name type="scientific">Marilutibacter alkalisoli</name>
    <dbReference type="NCBI Taxonomy" id="2591633"/>
    <lineage>
        <taxon>Bacteria</taxon>
        <taxon>Pseudomonadati</taxon>
        <taxon>Pseudomonadota</taxon>
        <taxon>Gammaproteobacteria</taxon>
        <taxon>Lysobacterales</taxon>
        <taxon>Lysobacteraceae</taxon>
        <taxon>Marilutibacter</taxon>
    </lineage>
</organism>
<dbReference type="PROSITE" id="PS51892">
    <property type="entry name" value="SUBTILASE"/>
    <property type="match status" value="1"/>
</dbReference>
<dbReference type="RefSeq" id="WP_141623575.1">
    <property type="nucleotide sequence ID" value="NZ_CP041242.1"/>
</dbReference>
<dbReference type="GO" id="GO:0004252">
    <property type="term" value="F:serine-type endopeptidase activity"/>
    <property type="evidence" value="ECO:0007669"/>
    <property type="project" value="UniProtKB-UniRule"/>
</dbReference>
<keyword evidence="9" id="KW-0732">Signal</keyword>
<dbReference type="PROSITE" id="PS00138">
    <property type="entry name" value="SUBTILASE_SER"/>
    <property type="match status" value="1"/>
</dbReference>
<sequence length="695" mass="73280">MRLSSPLTRTSLGLAIAAGLAFSSSVSAEALISGDLQARLASKPSHEVIVTFSDSGKVHQLLNLTPSTLVMQELPMVGAVLTSAQVREVASWDGVESLYFNAPLKYFNYEAGEITDGHKVHDHIGLYGNGVTVAVLDSGVDATHPDLPLGSKTVQNVKLIGDLGLVGVSTYLENQPNTDTSSGHGTHVAGTVGGTGAASANDPRRPNYYAGIAPEASLIGLGAGEAISILYALMGFDWALASQDRYDIDIITNSWGSSNSVYDPNNPINKASYEAYKRGMVVTFAAGNDGPGQDTLNPYAIVPWVINVGSGTKAGDLSGFSSRGLEGDFYKHIDVVAPGSSIVSTRALNTPLPVLGPVLDPTNPGYTAYYAGMSGTSMATPFVAGVAALLLEANPDLSPDQIERILVDTATPMPGYGYHEVGGGYINVLAAVDLASRTEGRRTEFLDGMTAWSSQGQWNGISDGDALLAYGGTWQTVAASGATDGSYLKSRVSKKSVPRVNLSFNGPALQLQYPRDNKGGLADVYIDGVFRGRMSFFNETADFGGRFAVNNLSSGIHKVEIRGIQGNVYFDGALLDGRLMASNISLTEQTETFTGLMGPSAENLQIDEIPFEVGQDTVSIRAALEWDAGAVDLDFYLLDPHGQPVASAASLDNPEVLEYAVTEPGTYTYQVTGYISVLSNYTVTSTQSKAVVIAE</sequence>
<evidence type="ECO:0000256" key="1">
    <source>
        <dbReference type="ARBA" id="ARBA00011073"/>
    </source>
</evidence>
<dbReference type="Proteomes" id="UP000317199">
    <property type="component" value="Chromosome"/>
</dbReference>
<dbReference type="InterPro" id="IPR050131">
    <property type="entry name" value="Peptidase_S8_subtilisin-like"/>
</dbReference>
<feature type="active site" description="Charge relay system" evidence="5 6">
    <location>
        <position position="377"/>
    </location>
</feature>
<evidence type="ECO:0000259" key="10">
    <source>
        <dbReference type="Pfam" id="PF00082"/>
    </source>
</evidence>
<keyword evidence="4 6" id="KW-0720">Serine protease</keyword>
<accession>A0A514BS97</accession>
<evidence type="ECO:0000256" key="7">
    <source>
        <dbReference type="RuleBase" id="RU003355"/>
    </source>
</evidence>
<dbReference type="Gene3D" id="3.40.50.200">
    <property type="entry name" value="Peptidase S8/S53 domain"/>
    <property type="match status" value="1"/>
</dbReference>
<protein>
    <submittedName>
        <fullName evidence="11">S8 family serine peptidase</fullName>
    </submittedName>
</protein>
<evidence type="ECO:0000256" key="5">
    <source>
        <dbReference type="PIRSR" id="PIRSR615500-1"/>
    </source>
</evidence>
<evidence type="ECO:0000256" key="8">
    <source>
        <dbReference type="SAM" id="MobiDB-lite"/>
    </source>
</evidence>
<dbReference type="EMBL" id="CP041242">
    <property type="protein sequence ID" value="QDH70240.1"/>
    <property type="molecule type" value="Genomic_DNA"/>
</dbReference>
<dbReference type="InterPro" id="IPR000209">
    <property type="entry name" value="Peptidase_S8/S53_dom"/>
</dbReference>
<dbReference type="KEGG" id="lyj:FKV23_09145"/>
<evidence type="ECO:0000256" key="3">
    <source>
        <dbReference type="ARBA" id="ARBA00022801"/>
    </source>
</evidence>
<dbReference type="InterPro" id="IPR015500">
    <property type="entry name" value="Peptidase_S8_subtilisin-rel"/>
</dbReference>
<name>A0A514BS97_9GAMM</name>
<feature type="domain" description="Peptidase S8/S53" evidence="10">
    <location>
        <begin position="128"/>
        <end position="412"/>
    </location>
</feature>
<feature type="region of interest" description="Disordered" evidence="8">
    <location>
        <begin position="176"/>
        <end position="200"/>
    </location>
</feature>
<dbReference type="InterPro" id="IPR023827">
    <property type="entry name" value="Peptidase_S8_Asp-AS"/>
</dbReference>
<feature type="active site" description="Charge relay system" evidence="5 6">
    <location>
        <position position="137"/>
    </location>
</feature>
<keyword evidence="2 6" id="KW-0645">Protease</keyword>
<dbReference type="InterPro" id="IPR023828">
    <property type="entry name" value="Peptidase_S8_Ser-AS"/>
</dbReference>
<keyword evidence="12" id="KW-1185">Reference proteome</keyword>
<evidence type="ECO:0000256" key="2">
    <source>
        <dbReference type="ARBA" id="ARBA00022670"/>
    </source>
</evidence>
<dbReference type="GO" id="GO:0006508">
    <property type="term" value="P:proteolysis"/>
    <property type="evidence" value="ECO:0007669"/>
    <property type="project" value="UniProtKB-KW"/>
</dbReference>
<dbReference type="PROSITE" id="PS00137">
    <property type="entry name" value="SUBTILASE_HIS"/>
    <property type="match status" value="1"/>
</dbReference>
<dbReference type="AlphaFoldDB" id="A0A514BS97"/>
<keyword evidence="3 6" id="KW-0378">Hydrolase</keyword>
<evidence type="ECO:0000256" key="4">
    <source>
        <dbReference type="ARBA" id="ARBA00022825"/>
    </source>
</evidence>
<dbReference type="PRINTS" id="PR00723">
    <property type="entry name" value="SUBTILISIN"/>
</dbReference>
<evidence type="ECO:0000313" key="11">
    <source>
        <dbReference type="EMBL" id="QDH70240.1"/>
    </source>
</evidence>
<comment type="similarity">
    <text evidence="1 6 7">Belongs to the peptidase S8 family.</text>
</comment>
<proteinExistence type="inferred from homology"/>
<feature type="signal peptide" evidence="9">
    <location>
        <begin position="1"/>
        <end position="28"/>
    </location>
</feature>
<dbReference type="PROSITE" id="PS00136">
    <property type="entry name" value="SUBTILASE_ASP"/>
    <property type="match status" value="1"/>
</dbReference>
<dbReference type="PANTHER" id="PTHR43806:SF65">
    <property type="entry name" value="SERINE PROTEASE APRX"/>
    <property type="match status" value="1"/>
</dbReference>